<dbReference type="HOGENOM" id="CLU_018649_0_1_1"/>
<keyword evidence="15" id="KW-1185">Reference proteome</keyword>
<keyword evidence="6 10" id="KW-0733">Signal recognition particle</keyword>
<dbReference type="InterPro" id="IPR038253">
    <property type="entry name" value="SRP68_N_sf"/>
</dbReference>
<evidence type="ECO:0000256" key="2">
    <source>
        <dbReference type="ARBA" id="ARBA00004604"/>
    </source>
</evidence>
<proteinExistence type="inferred from homology"/>
<keyword evidence="4 10" id="KW-0963">Cytoplasm</keyword>
<evidence type="ECO:0000256" key="9">
    <source>
        <dbReference type="ARBA" id="ARBA00029498"/>
    </source>
</evidence>
<protein>
    <recommendedName>
        <fullName evidence="9 10">Signal recognition particle subunit SRP68</fullName>
        <shortName evidence="10">SRP68</shortName>
    </recommendedName>
</protein>
<sequence>MANKLLRVFPILLEARSDHNYEGSEYVKYLANKIHCLRKKLGITQKGGKIKESSDFSYYEILLFNADRALHQFFLLKPVNRKHAIRRLKRAIMIADALCSFVSSNAPENLKETFVFETQTYASFLHGYLCYEKSQLESAKLFFCETRIGLQVVRLKLDAPDYMKRFLGDLQSNLDNDLRYIVQKLDEADAENTLDYISLKGTPVSSPVLEFARKHCPDMIASQSQQDHELASVRTIQWRNNTVSVHNFDILMALFRVQDAERGLADGDELHDERTLSAWANAETIAKRVLDSTSIEDDEKAFQEVSICYTYIAFHHVLQRMQRDMKLLKTTDDGHYSSQYRTLQGVYDALIKNTEQAKTLPGISRDVSMSIQLDAQIAIFKCKRCQVIADSYQQVNKAVSLGMCVRALEHLEQVQDLLRELDEEPQAIAFNVVAEYKKDKETLEERVLQLQSLATVEAFSRRNTQLSVTESMNTAYTFQATEDNQSPINVTNSSVRPIPMKPVFFDLAVAYLGNQKAFHGPESSKKEQQASKQPAEAPKSKGFFRSFLGRLVSQ</sequence>
<dbReference type="GO" id="GO:0006614">
    <property type="term" value="P:SRP-dependent cotranslational protein targeting to membrane"/>
    <property type="evidence" value="ECO:0000318"/>
    <property type="project" value="GO_Central"/>
</dbReference>
<dbReference type="Proteomes" id="UP000001744">
    <property type="component" value="Unassembled WGS sequence"/>
</dbReference>
<dbReference type="Gene3D" id="1.10.3450.40">
    <property type="entry name" value="Signal recognition particle, SRP68 subunit, RNA-binding domain"/>
    <property type="match status" value="1"/>
</dbReference>
<evidence type="ECO:0000256" key="1">
    <source>
        <dbReference type="ARBA" id="ARBA00004496"/>
    </source>
</evidence>
<evidence type="ECO:0000256" key="8">
    <source>
        <dbReference type="ARBA" id="ARBA00023274"/>
    </source>
</evidence>
<dbReference type="GO" id="GO:0008312">
    <property type="term" value="F:7S RNA binding"/>
    <property type="evidence" value="ECO:0007669"/>
    <property type="project" value="InterPro"/>
</dbReference>
<dbReference type="GO" id="GO:0005047">
    <property type="term" value="F:signal recognition particle binding"/>
    <property type="evidence" value="ECO:0000318"/>
    <property type="project" value="GO_Central"/>
</dbReference>
<dbReference type="OrthoDB" id="10255118at2759"/>
<comment type="similarity">
    <text evidence="3 10">Belongs to the SRP68 family.</text>
</comment>
<dbReference type="JaponicusDB" id="SJAG_01759">
    <property type="gene designation" value="srp68"/>
</dbReference>
<dbReference type="eggNOG" id="KOG2460">
    <property type="taxonomic scope" value="Eukaryota"/>
</dbReference>
<name>B6JYT9_SCHJY</name>
<dbReference type="Pfam" id="PF16969">
    <property type="entry name" value="SRP68"/>
    <property type="match status" value="1"/>
</dbReference>
<dbReference type="EMBL" id="KE651168">
    <property type="protein sequence ID" value="EEB06707.1"/>
    <property type="molecule type" value="Genomic_DNA"/>
</dbReference>
<dbReference type="GO" id="GO:0005730">
    <property type="term" value="C:nucleolus"/>
    <property type="evidence" value="ECO:0007669"/>
    <property type="project" value="UniProtKB-SubCell"/>
</dbReference>
<dbReference type="PIRSF" id="PIRSF038995">
    <property type="entry name" value="SRP68"/>
    <property type="match status" value="1"/>
</dbReference>
<dbReference type="VEuPathDB" id="FungiDB:SJAG_01759"/>
<evidence type="ECO:0000313" key="13">
    <source>
        <dbReference type="EMBL" id="EEB06707.1"/>
    </source>
</evidence>
<evidence type="ECO:0000256" key="6">
    <source>
        <dbReference type="ARBA" id="ARBA00023135"/>
    </source>
</evidence>
<evidence type="ECO:0000256" key="10">
    <source>
        <dbReference type="PIRNR" id="PIRNR038995"/>
    </source>
</evidence>
<dbReference type="PANTHER" id="PTHR12860">
    <property type="entry name" value="SIGNAL RECOGNITION PARTICLE 68 KDA PROTEIN"/>
    <property type="match status" value="1"/>
</dbReference>
<keyword evidence="5 10" id="KW-0694">RNA-binding</keyword>
<comment type="subcellular location">
    <subcellularLocation>
        <location evidence="1 10">Cytoplasm</location>
    </subcellularLocation>
    <subcellularLocation>
        <location evidence="2">Nucleus</location>
        <location evidence="2">Nucleolus</location>
    </subcellularLocation>
</comment>
<accession>B6JYT9</accession>
<keyword evidence="8 10" id="KW-0687">Ribonucleoprotein</keyword>
<comment type="function">
    <text evidence="10">Component of the signal recognition particle (SRP) complex, a ribonucleoprotein complex that mediates the cotranslational targeting of secretory and membrane proteins to the endoplasmic reticulum (ER). The SRP complex interacts with the signal sequence in nascent secretory and membrane proteins and directs them to the membrane of the ER.</text>
</comment>
<dbReference type="OMA" id="FFCETRI"/>
<evidence type="ECO:0000256" key="3">
    <source>
        <dbReference type="ARBA" id="ARBA00009352"/>
    </source>
</evidence>
<evidence type="ECO:0000256" key="11">
    <source>
        <dbReference type="SAM" id="Coils"/>
    </source>
</evidence>
<reference evidence="13 15" key="1">
    <citation type="journal article" date="2011" name="Science">
        <title>Comparative functional genomics of the fission yeasts.</title>
        <authorList>
            <person name="Rhind N."/>
            <person name="Chen Z."/>
            <person name="Yassour M."/>
            <person name="Thompson D.A."/>
            <person name="Haas B.J."/>
            <person name="Habib N."/>
            <person name="Wapinski I."/>
            <person name="Roy S."/>
            <person name="Lin M.F."/>
            <person name="Heiman D.I."/>
            <person name="Young S.K."/>
            <person name="Furuya K."/>
            <person name="Guo Y."/>
            <person name="Pidoux A."/>
            <person name="Chen H.M."/>
            <person name="Robbertse B."/>
            <person name="Goldberg J.M."/>
            <person name="Aoki K."/>
            <person name="Bayne E.H."/>
            <person name="Berlin A.M."/>
            <person name="Desjardins C.A."/>
            <person name="Dobbs E."/>
            <person name="Dukaj L."/>
            <person name="Fan L."/>
            <person name="FitzGerald M.G."/>
            <person name="French C."/>
            <person name="Gujja S."/>
            <person name="Hansen K."/>
            <person name="Keifenheim D."/>
            <person name="Levin J.Z."/>
            <person name="Mosher R.A."/>
            <person name="Mueller C.A."/>
            <person name="Pfiffner J."/>
            <person name="Priest M."/>
            <person name="Russ C."/>
            <person name="Smialowska A."/>
            <person name="Swoboda P."/>
            <person name="Sykes S.M."/>
            <person name="Vaughn M."/>
            <person name="Vengrova S."/>
            <person name="Yoder R."/>
            <person name="Zeng Q."/>
            <person name="Allshire R."/>
            <person name="Baulcombe D."/>
            <person name="Birren B.W."/>
            <person name="Brown W."/>
            <person name="Ekwall K."/>
            <person name="Kellis M."/>
            <person name="Leatherwood J."/>
            <person name="Levin H."/>
            <person name="Margalit H."/>
            <person name="Martienssen R."/>
            <person name="Nieduszynski C.A."/>
            <person name="Spatafora J.W."/>
            <person name="Friedman N."/>
            <person name="Dalgaard J.Z."/>
            <person name="Baumann P."/>
            <person name="Niki H."/>
            <person name="Regev A."/>
            <person name="Nusbaum C."/>
        </authorList>
    </citation>
    <scope>NUCLEOTIDE SEQUENCE [LARGE SCALE GENOMIC DNA]</scope>
    <source>
        <strain evidence="15">yFS275 / FY16936</strain>
    </source>
</reference>
<gene>
    <name evidence="14" type="primary">srp68</name>
    <name evidence="13" type="ORF">SJAG_01759</name>
</gene>
<dbReference type="InterPro" id="IPR026258">
    <property type="entry name" value="SRP68"/>
</dbReference>
<evidence type="ECO:0000313" key="15">
    <source>
        <dbReference type="Proteomes" id="UP000001744"/>
    </source>
</evidence>
<evidence type="ECO:0000256" key="4">
    <source>
        <dbReference type="ARBA" id="ARBA00022490"/>
    </source>
</evidence>
<dbReference type="PANTHER" id="PTHR12860:SF0">
    <property type="entry name" value="SIGNAL RECOGNITION PARTICLE SUBUNIT SRP68"/>
    <property type="match status" value="1"/>
</dbReference>
<organism evidence="13 15">
    <name type="scientific">Schizosaccharomyces japonicus (strain yFS275 / FY16936)</name>
    <name type="common">Fission yeast</name>
    <dbReference type="NCBI Taxonomy" id="402676"/>
    <lineage>
        <taxon>Eukaryota</taxon>
        <taxon>Fungi</taxon>
        <taxon>Dikarya</taxon>
        <taxon>Ascomycota</taxon>
        <taxon>Taphrinomycotina</taxon>
        <taxon>Schizosaccharomycetes</taxon>
        <taxon>Schizosaccharomycetales</taxon>
        <taxon>Schizosaccharomycetaceae</taxon>
        <taxon>Schizosaccharomyces</taxon>
    </lineage>
</organism>
<dbReference type="GO" id="GO:0005786">
    <property type="term" value="C:signal recognition particle, endoplasmic reticulum targeting"/>
    <property type="evidence" value="ECO:0000318"/>
    <property type="project" value="GO_Central"/>
</dbReference>
<dbReference type="AlphaFoldDB" id="B6JYT9"/>
<evidence type="ECO:0000256" key="7">
    <source>
        <dbReference type="ARBA" id="ARBA00023242"/>
    </source>
</evidence>
<keyword evidence="7" id="KW-0539">Nucleus</keyword>
<dbReference type="GeneID" id="7048189"/>
<evidence type="ECO:0000256" key="12">
    <source>
        <dbReference type="SAM" id="MobiDB-lite"/>
    </source>
</evidence>
<dbReference type="STRING" id="402676.B6JYT9"/>
<feature type="region of interest" description="Disordered" evidence="12">
    <location>
        <begin position="518"/>
        <end position="542"/>
    </location>
</feature>
<evidence type="ECO:0000313" key="14">
    <source>
        <dbReference type="JaponicusDB" id="SJAG_01759"/>
    </source>
</evidence>
<keyword evidence="11" id="KW-0175">Coiled coil</keyword>
<dbReference type="GO" id="GO:0030942">
    <property type="term" value="F:endoplasmic reticulum signal peptide binding"/>
    <property type="evidence" value="ECO:0007669"/>
    <property type="project" value="InterPro"/>
</dbReference>
<dbReference type="RefSeq" id="XP_002173000.1">
    <property type="nucleotide sequence ID" value="XM_002172964.2"/>
</dbReference>
<evidence type="ECO:0000256" key="5">
    <source>
        <dbReference type="ARBA" id="ARBA00022884"/>
    </source>
</evidence>
<feature type="coiled-coil region" evidence="11">
    <location>
        <begin position="404"/>
        <end position="453"/>
    </location>
</feature>